<evidence type="ECO:0000256" key="4">
    <source>
        <dbReference type="ARBA" id="ARBA00011953"/>
    </source>
</evidence>
<evidence type="ECO:0000256" key="9">
    <source>
        <dbReference type="ARBA" id="ARBA00022840"/>
    </source>
</evidence>
<comment type="function">
    <text evidence="1">Catalyzes the 2-thiolation of uridine at the wobble position (U34) of mitochondrial tRNA(Lys), tRNA(Glu) and tRNA(Gln). Required for the formation of 5-taurinomethyl-2-thiouridine (tm5s2U) of mitochondrial tRNA(Lys), tRNA(Glu), and tRNA(Gln) at the wobble position. ATP is required to activate the C2 atom of the wobble base.</text>
</comment>
<dbReference type="Pfam" id="PF03054">
    <property type="entry name" value="tRNA_Me_trans"/>
    <property type="match status" value="1"/>
</dbReference>
<evidence type="ECO:0000256" key="12">
    <source>
        <dbReference type="ARBA" id="ARBA00049564"/>
    </source>
</evidence>
<dbReference type="GeneID" id="111108698"/>
<dbReference type="InterPro" id="IPR046885">
    <property type="entry name" value="MnmA-like_C"/>
</dbReference>
<dbReference type="GO" id="GO:0061708">
    <property type="term" value="F:tRNA-5-taurinomethyluridine 2-sulfurtransferase"/>
    <property type="evidence" value="ECO:0007669"/>
    <property type="project" value="UniProtKB-EC"/>
</dbReference>
<dbReference type="Pfam" id="PF20259">
    <property type="entry name" value="tRNA_Me_trans_M"/>
    <property type="match status" value="1"/>
</dbReference>
<dbReference type="Proteomes" id="UP000694844">
    <property type="component" value="Chromosome 8"/>
</dbReference>
<dbReference type="Pfam" id="PF20258">
    <property type="entry name" value="tRNA_Me_trans_C"/>
    <property type="match status" value="1"/>
</dbReference>
<gene>
    <name evidence="16" type="primary">LOC111108698</name>
</gene>
<dbReference type="PANTHER" id="PTHR11933">
    <property type="entry name" value="TRNA 5-METHYLAMINOMETHYL-2-THIOURIDYLATE -METHYLTRANSFERASE"/>
    <property type="match status" value="1"/>
</dbReference>
<evidence type="ECO:0000256" key="8">
    <source>
        <dbReference type="ARBA" id="ARBA00022741"/>
    </source>
</evidence>
<comment type="similarity">
    <text evidence="3">Belongs to the MnmA/TRMU family.</text>
</comment>
<dbReference type="AlphaFoldDB" id="A0A8B8BAI7"/>
<dbReference type="Gene3D" id="2.40.30.10">
    <property type="entry name" value="Translation factors"/>
    <property type="match status" value="1"/>
</dbReference>
<proteinExistence type="inferred from homology"/>
<feature type="domain" description="tRNA-specific 2-thiouridylase MnmA-like C-terminal" evidence="13">
    <location>
        <begin position="290"/>
        <end position="369"/>
    </location>
</feature>
<dbReference type="EC" id="2.8.1.14" evidence="4"/>
<keyword evidence="8" id="KW-0547">Nucleotide-binding</keyword>
<keyword evidence="9" id="KW-0067">ATP-binding</keyword>
<dbReference type="GO" id="GO:0002143">
    <property type="term" value="P:tRNA wobble position uridine thiolation"/>
    <property type="evidence" value="ECO:0007669"/>
    <property type="project" value="TreeGrafter"/>
</dbReference>
<evidence type="ECO:0000313" key="15">
    <source>
        <dbReference type="Proteomes" id="UP000694844"/>
    </source>
</evidence>
<dbReference type="FunFam" id="3.40.50.620:FF:000104">
    <property type="entry name" value="Mitochondrial tRNA-specific 2-thiouridylase 1"/>
    <property type="match status" value="1"/>
</dbReference>
<dbReference type="GO" id="GO:0005739">
    <property type="term" value="C:mitochondrion"/>
    <property type="evidence" value="ECO:0007669"/>
    <property type="project" value="UniProtKB-SubCell"/>
</dbReference>
<dbReference type="NCBIfam" id="NF001138">
    <property type="entry name" value="PRK00143.1"/>
    <property type="match status" value="1"/>
</dbReference>
<dbReference type="OrthoDB" id="3685at2759"/>
<keyword evidence="6" id="KW-0808">Transferase</keyword>
<dbReference type="NCBIfam" id="TIGR00420">
    <property type="entry name" value="trmU"/>
    <property type="match status" value="1"/>
</dbReference>
<organism evidence="15 16">
    <name type="scientific">Crassostrea virginica</name>
    <name type="common">Eastern oyster</name>
    <dbReference type="NCBI Taxonomy" id="6565"/>
    <lineage>
        <taxon>Eukaryota</taxon>
        <taxon>Metazoa</taxon>
        <taxon>Spiralia</taxon>
        <taxon>Lophotrochozoa</taxon>
        <taxon>Mollusca</taxon>
        <taxon>Bivalvia</taxon>
        <taxon>Autobranchia</taxon>
        <taxon>Pteriomorphia</taxon>
        <taxon>Ostreida</taxon>
        <taxon>Ostreoidea</taxon>
        <taxon>Ostreidae</taxon>
        <taxon>Crassostrea</taxon>
    </lineage>
</organism>
<dbReference type="InterPro" id="IPR046884">
    <property type="entry name" value="MnmA-like_central"/>
</dbReference>
<evidence type="ECO:0000256" key="6">
    <source>
        <dbReference type="ARBA" id="ARBA00022679"/>
    </source>
</evidence>
<dbReference type="InterPro" id="IPR004506">
    <property type="entry name" value="MnmA-like"/>
</dbReference>
<comment type="catalytic activity">
    <reaction evidence="12">
        <text>5-taurinomethyluridine(34) in tRNA + S-sulfanyl-L-cysteinyl-[protein] + AH2 + ATP = 5-taurinomethyl-2-thiouridine(34) in tRNA + L-cysteinyl-[protein] + A + AMP + diphosphate + H(+)</text>
        <dbReference type="Rhea" id="RHEA:47040"/>
        <dbReference type="Rhea" id="RHEA-COMP:10131"/>
        <dbReference type="Rhea" id="RHEA-COMP:11726"/>
        <dbReference type="Rhea" id="RHEA-COMP:11732"/>
        <dbReference type="Rhea" id="RHEA-COMP:11733"/>
        <dbReference type="ChEBI" id="CHEBI:13193"/>
        <dbReference type="ChEBI" id="CHEBI:15378"/>
        <dbReference type="ChEBI" id="CHEBI:17499"/>
        <dbReference type="ChEBI" id="CHEBI:29950"/>
        <dbReference type="ChEBI" id="CHEBI:30616"/>
        <dbReference type="ChEBI" id="CHEBI:33019"/>
        <dbReference type="ChEBI" id="CHEBI:61963"/>
        <dbReference type="ChEBI" id="CHEBI:87171"/>
        <dbReference type="ChEBI" id="CHEBI:87172"/>
        <dbReference type="ChEBI" id="CHEBI:456215"/>
        <dbReference type="EC" id="2.8.1.14"/>
    </reaction>
</comment>
<feature type="domain" description="tRNA-specific 2-thiouridylase MnmA-like central" evidence="14">
    <location>
        <begin position="216"/>
        <end position="279"/>
    </location>
</feature>
<sequence length="392" mass="43887">MSLRRIVCGVSGGVDSAVSAYLLKQKGYEVLGLFMKNWDEKDEKGHCTSDRDKEDAQFVCQHIGIPFHEVNFVKEYWNDVFSPFLREYQTGLVPNPDIVCNRHIKFGVFQNYALSEFSADAIATGHYARTSVGENLIGGDSCQDVKLLKAKDRWKDQSYFLSQISQKALRRALFPLGDLKKSEVKKIASKIGLTRIASKKESMGICFIGKRKKFSSFMEEYVEPKPGNIIHVETGEVVGTHQGIHNYSEGQRLTHVNHGRFGKCFIVEKNGTTQDIVVAPGTNHPALFCQKFYATVPMWIHSEPPGFSEGGSCQLQCQFQRKWGALPCTVTRCGENQVRVSLRSPQRCITPGQYAVFYSGEECLGSGVITTKGPSLYDIELDSKVKVQQEVS</sequence>
<keyword evidence="10" id="KW-0694">RNA-binding</keyword>
<evidence type="ECO:0000256" key="2">
    <source>
        <dbReference type="ARBA" id="ARBA00004173"/>
    </source>
</evidence>
<evidence type="ECO:0000256" key="1">
    <source>
        <dbReference type="ARBA" id="ARBA00003986"/>
    </source>
</evidence>
<dbReference type="GO" id="GO:0005524">
    <property type="term" value="F:ATP binding"/>
    <property type="evidence" value="ECO:0007669"/>
    <property type="project" value="UniProtKB-KW"/>
</dbReference>
<dbReference type="RefSeq" id="XP_022300440.1">
    <property type="nucleotide sequence ID" value="XM_022444732.1"/>
</dbReference>
<name>A0A8B8BAI7_CRAVI</name>
<dbReference type="KEGG" id="cvn:111108698"/>
<dbReference type="PANTHER" id="PTHR11933:SF5">
    <property type="entry name" value="MITOCHONDRIAL TRNA-SPECIFIC 2-THIOURIDYLASE 1"/>
    <property type="match status" value="1"/>
</dbReference>
<dbReference type="InterPro" id="IPR014729">
    <property type="entry name" value="Rossmann-like_a/b/a_fold"/>
</dbReference>
<keyword evidence="15" id="KW-1185">Reference proteome</keyword>
<dbReference type="GO" id="GO:0000049">
    <property type="term" value="F:tRNA binding"/>
    <property type="evidence" value="ECO:0007669"/>
    <property type="project" value="UniProtKB-KW"/>
</dbReference>
<dbReference type="Gene3D" id="2.30.30.280">
    <property type="entry name" value="Adenine nucleotide alpha hydrolases-like domains"/>
    <property type="match status" value="1"/>
</dbReference>
<evidence type="ECO:0000256" key="11">
    <source>
        <dbReference type="ARBA" id="ARBA00023157"/>
    </source>
</evidence>
<evidence type="ECO:0000313" key="16">
    <source>
        <dbReference type="RefSeq" id="XP_022300440.1"/>
    </source>
</evidence>
<keyword evidence="5" id="KW-0820">tRNA-binding</keyword>
<evidence type="ECO:0000256" key="5">
    <source>
        <dbReference type="ARBA" id="ARBA00022555"/>
    </source>
</evidence>
<reference evidence="16" key="1">
    <citation type="submission" date="2025-08" db="UniProtKB">
        <authorList>
            <consortium name="RefSeq"/>
        </authorList>
    </citation>
    <scope>IDENTIFICATION</scope>
    <source>
        <tissue evidence="16">Whole sample</tissue>
    </source>
</reference>
<evidence type="ECO:0000256" key="10">
    <source>
        <dbReference type="ARBA" id="ARBA00022884"/>
    </source>
</evidence>
<evidence type="ECO:0000256" key="7">
    <source>
        <dbReference type="ARBA" id="ARBA00022694"/>
    </source>
</evidence>
<keyword evidence="11" id="KW-1015">Disulfide bond</keyword>
<dbReference type="HAMAP" id="MF_00144">
    <property type="entry name" value="tRNA_thiouridyl_MnmA"/>
    <property type="match status" value="1"/>
</dbReference>
<keyword evidence="7" id="KW-0819">tRNA processing</keyword>
<comment type="subcellular location">
    <subcellularLocation>
        <location evidence="2">Mitochondrion</location>
    </subcellularLocation>
</comment>
<evidence type="ECO:0000259" key="13">
    <source>
        <dbReference type="Pfam" id="PF20258"/>
    </source>
</evidence>
<dbReference type="Gene3D" id="3.40.50.620">
    <property type="entry name" value="HUPs"/>
    <property type="match status" value="1"/>
</dbReference>
<evidence type="ECO:0000259" key="14">
    <source>
        <dbReference type="Pfam" id="PF20259"/>
    </source>
</evidence>
<protein>
    <recommendedName>
        <fullName evidence="4">tRNA-5-taurinomethyluridine 2-sulfurtransferase</fullName>
        <ecNumber evidence="4">2.8.1.14</ecNumber>
    </recommendedName>
</protein>
<dbReference type="InterPro" id="IPR023382">
    <property type="entry name" value="MnmA-like_central_sf"/>
</dbReference>
<dbReference type="CDD" id="cd01998">
    <property type="entry name" value="MnmA_TRMU-like"/>
    <property type="match status" value="1"/>
</dbReference>
<accession>A0A8B8BAI7</accession>
<evidence type="ECO:0000256" key="3">
    <source>
        <dbReference type="ARBA" id="ARBA00006191"/>
    </source>
</evidence>
<dbReference type="SUPFAM" id="SSF52402">
    <property type="entry name" value="Adenine nucleotide alpha hydrolases-like"/>
    <property type="match status" value="1"/>
</dbReference>